<keyword evidence="2" id="KW-1185">Reference proteome</keyword>
<reference evidence="1" key="1">
    <citation type="journal article" date="2022" name="Int. J. Mol. Sci.">
        <title>Draft Genome of Tanacetum Coccineum: Genomic Comparison of Closely Related Tanacetum-Family Plants.</title>
        <authorList>
            <person name="Yamashiro T."/>
            <person name="Shiraishi A."/>
            <person name="Nakayama K."/>
            <person name="Satake H."/>
        </authorList>
    </citation>
    <scope>NUCLEOTIDE SEQUENCE</scope>
</reference>
<accession>A0ABQ5IQC3</accession>
<evidence type="ECO:0000313" key="1">
    <source>
        <dbReference type="EMBL" id="GJU01940.1"/>
    </source>
</evidence>
<sequence>MTRSTTKKLAEPLDEPEREFCRLRKAAWRQQQNESLAIAERNLFDDEASSSNNTGAKPLVPSKTLREHSLPSSAGFQNPITLPAEQTGRIVNSRNILLIHGTCTFQGLRGEDSLHHISWPCLRKEDFPEGVLNEKAATAHEAGDGVVEFGRVDIGMVEVFRKGEVRRVWCEERPV</sequence>
<dbReference type="EMBL" id="BQNB010021012">
    <property type="protein sequence ID" value="GJU01940.1"/>
    <property type="molecule type" value="Genomic_DNA"/>
</dbReference>
<protein>
    <submittedName>
        <fullName evidence="1">Uncharacterized protein</fullName>
    </submittedName>
</protein>
<evidence type="ECO:0000313" key="2">
    <source>
        <dbReference type="Proteomes" id="UP001151760"/>
    </source>
</evidence>
<dbReference type="Proteomes" id="UP001151760">
    <property type="component" value="Unassembled WGS sequence"/>
</dbReference>
<gene>
    <name evidence="1" type="ORF">Tco_1112278</name>
</gene>
<proteinExistence type="predicted"/>
<organism evidence="1 2">
    <name type="scientific">Tanacetum coccineum</name>
    <dbReference type="NCBI Taxonomy" id="301880"/>
    <lineage>
        <taxon>Eukaryota</taxon>
        <taxon>Viridiplantae</taxon>
        <taxon>Streptophyta</taxon>
        <taxon>Embryophyta</taxon>
        <taxon>Tracheophyta</taxon>
        <taxon>Spermatophyta</taxon>
        <taxon>Magnoliopsida</taxon>
        <taxon>eudicotyledons</taxon>
        <taxon>Gunneridae</taxon>
        <taxon>Pentapetalae</taxon>
        <taxon>asterids</taxon>
        <taxon>campanulids</taxon>
        <taxon>Asterales</taxon>
        <taxon>Asteraceae</taxon>
        <taxon>Asteroideae</taxon>
        <taxon>Anthemideae</taxon>
        <taxon>Anthemidinae</taxon>
        <taxon>Tanacetum</taxon>
    </lineage>
</organism>
<comment type="caution">
    <text evidence="1">The sequence shown here is derived from an EMBL/GenBank/DDBJ whole genome shotgun (WGS) entry which is preliminary data.</text>
</comment>
<name>A0ABQ5IQC3_9ASTR</name>
<reference evidence="1" key="2">
    <citation type="submission" date="2022-01" db="EMBL/GenBank/DDBJ databases">
        <authorList>
            <person name="Yamashiro T."/>
            <person name="Shiraishi A."/>
            <person name="Satake H."/>
            <person name="Nakayama K."/>
        </authorList>
    </citation>
    <scope>NUCLEOTIDE SEQUENCE</scope>
</reference>